<reference evidence="14" key="1">
    <citation type="submission" date="2020-03" db="EMBL/GenBank/DDBJ databases">
        <title>Ferranicluibacter endophyticum gen. nov., sp. nov., a new genus isolated from Rubus ulmifolius Schott. stem.</title>
        <authorList>
            <person name="Roca-Couso R."/>
            <person name="Flores-Felix J.D."/>
            <person name="Igual J.M."/>
            <person name="Rivas R."/>
        </authorList>
    </citation>
    <scope>NUCLEOTIDE SEQUENCE</scope>
    <source>
        <strain evidence="14">CRRU44</strain>
    </source>
</reference>
<dbReference type="InterPro" id="IPR000795">
    <property type="entry name" value="T_Tr_GTP-bd_dom"/>
</dbReference>
<dbReference type="InterPro" id="IPR054696">
    <property type="entry name" value="GTP-eEF1A_C"/>
</dbReference>
<evidence type="ECO:0000256" key="12">
    <source>
        <dbReference type="SAM" id="MobiDB-lite"/>
    </source>
</evidence>
<comment type="pathway">
    <text evidence="11">Sulfur metabolism; hydrogen sulfide biosynthesis; sulfite from sulfate: step 1/3.</text>
</comment>
<evidence type="ECO:0000256" key="9">
    <source>
        <dbReference type="ARBA" id="ARBA00024872"/>
    </source>
</evidence>
<feature type="binding site" evidence="11">
    <location>
        <begin position="197"/>
        <end position="200"/>
    </location>
    <ligand>
        <name>GTP</name>
        <dbReference type="ChEBI" id="CHEBI:37565"/>
    </ligand>
</feature>
<dbReference type="NCBIfam" id="NF003478">
    <property type="entry name" value="PRK05124.1"/>
    <property type="match status" value="1"/>
</dbReference>
<evidence type="ECO:0000256" key="6">
    <source>
        <dbReference type="ARBA" id="ARBA00022741"/>
    </source>
</evidence>
<dbReference type="InterPro" id="IPR044139">
    <property type="entry name" value="CysN_NoDQ_III"/>
</dbReference>
<dbReference type="FunFam" id="3.40.50.300:FF:000119">
    <property type="entry name" value="Sulfate adenylyltransferase subunit 1"/>
    <property type="match status" value="1"/>
</dbReference>
<dbReference type="SUPFAM" id="SSF50447">
    <property type="entry name" value="Translation proteins"/>
    <property type="match status" value="1"/>
</dbReference>
<comment type="function">
    <text evidence="9">Proposed to provide activated sulfate for transfer to Nod factor. ATP sulfurylase may be the GTPase, regulating ATP sulfurylase activity.</text>
</comment>
<evidence type="ECO:0000256" key="11">
    <source>
        <dbReference type="HAMAP-Rule" id="MF_00062"/>
    </source>
</evidence>
<dbReference type="CDD" id="cd03695">
    <property type="entry name" value="CysN_NodQ_II"/>
    <property type="match status" value="1"/>
</dbReference>
<comment type="subunit">
    <text evidence="11">Heterodimer composed of CysD, the smaller subunit, and CysN.</text>
</comment>
<dbReference type="GO" id="GO:0003924">
    <property type="term" value="F:GTPase activity"/>
    <property type="evidence" value="ECO:0007669"/>
    <property type="project" value="InterPro"/>
</dbReference>
<dbReference type="PROSITE" id="PS51722">
    <property type="entry name" value="G_TR_2"/>
    <property type="match status" value="1"/>
</dbReference>
<feature type="binding site" evidence="11">
    <location>
        <begin position="63"/>
        <end position="70"/>
    </location>
    <ligand>
        <name>GTP</name>
        <dbReference type="ChEBI" id="CHEBI:37565"/>
    </ligand>
</feature>
<evidence type="ECO:0000256" key="3">
    <source>
        <dbReference type="ARBA" id="ARBA00011760"/>
    </source>
</evidence>
<keyword evidence="8 11" id="KW-0342">GTP-binding</keyword>
<keyword evidence="4 11" id="KW-0808">Transferase</keyword>
<proteinExistence type="inferred from homology"/>
<sequence>MTVSASTGSHSTGTQATGNQANLQNGPRTTAETKVSSGNVTAFTGSEARAPRDSRPLRLITCGSVDDGKSTLIGRLLWDTKAVKEDQAATLARDSSGKQNDLGLPDFALLLDGLQAEREQGITIDVAYRYFATENRSFIVADTPGHEQYTRNMATGASTADLAILLVDARVGLLEQTRRHATIATLMGIRQFVLAVNKIDLTGYDRARFDAISHDFRELALSLGVRQVTAIPVSALKGENVVYDGSASMPWYDGPTLVEVLELATVRSGQTTGFRLPIQRVSRPGESFRGYQGTVAGGSVKPGDSVVILPSGMVANVTKIVTFDLVRNAAVAGDAITLVLDRQVDVSRGDMIVAIDSQPQTGVAFDAQIVALQPDGIQPNKRYWLKSGSRRQRVSVEPVSQLDLKSGKWGPSDALSMNAIGKVHLAFDEQAMFDAYEQNRTTGAFILIDPDTNNTVAGGMITGKRSSLGGIHTEETRVLLSLPADLADRILASDLVAGRRDELEVRRITVARAQDLLDSLDG</sequence>
<comment type="similarity">
    <text evidence="11">Belongs to the TRAFAC class translation factor GTPase superfamily. Classic translation factor GTPase family. CysN/NodQ subfamily.</text>
</comment>
<evidence type="ECO:0000256" key="5">
    <source>
        <dbReference type="ARBA" id="ARBA00022695"/>
    </source>
</evidence>
<dbReference type="GO" id="GO:0004781">
    <property type="term" value="F:sulfate adenylyltransferase (ATP) activity"/>
    <property type="evidence" value="ECO:0007669"/>
    <property type="project" value="UniProtKB-UniRule"/>
</dbReference>
<keyword evidence="7 11" id="KW-0067">ATP-binding</keyword>
<dbReference type="EC" id="2.7.7.4" evidence="11"/>
<dbReference type="GO" id="GO:0005525">
    <property type="term" value="F:GTP binding"/>
    <property type="evidence" value="ECO:0007669"/>
    <property type="project" value="UniProtKB-UniRule"/>
</dbReference>
<comment type="subunit">
    <text evidence="3">Sulfate-activating enzymes, NodP and NodQ, may be physically associated.</text>
</comment>
<dbReference type="InterPro" id="IPR050100">
    <property type="entry name" value="TRAFAC_GTPase_members"/>
</dbReference>
<comment type="function">
    <text evidence="2">APS kinase catalyzes the synthesis of activated sulfate.</text>
</comment>
<feature type="binding site" evidence="11">
    <location>
        <begin position="142"/>
        <end position="146"/>
    </location>
    <ligand>
        <name>GTP</name>
        <dbReference type="ChEBI" id="CHEBI:37565"/>
    </ligand>
</feature>
<dbReference type="GO" id="GO:0005524">
    <property type="term" value="F:ATP binding"/>
    <property type="evidence" value="ECO:0007669"/>
    <property type="project" value="UniProtKB-KW"/>
</dbReference>
<evidence type="ECO:0000256" key="4">
    <source>
        <dbReference type="ARBA" id="ARBA00022679"/>
    </source>
</evidence>
<feature type="domain" description="Tr-type G" evidence="13">
    <location>
        <begin position="54"/>
        <end position="269"/>
    </location>
</feature>
<dbReference type="Proteomes" id="UP001155840">
    <property type="component" value="Unassembled WGS sequence"/>
</dbReference>
<evidence type="ECO:0000256" key="10">
    <source>
        <dbReference type="ARBA" id="ARBA00049370"/>
    </source>
</evidence>
<evidence type="ECO:0000313" key="14">
    <source>
        <dbReference type="EMBL" id="NHT78394.1"/>
    </source>
</evidence>
<dbReference type="GO" id="GO:0004020">
    <property type="term" value="F:adenylylsulfate kinase activity"/>
    <property type="evidence" value="ECO:0007669"/>
    <property type="project" value="UniProtKB-EC"/>
</dbReference>
<dbReference type="PROSITE" id="PS00301">
    <property type="entry name" value="G_TR_1"/>
    <property type="match status" value="1"/>
</dbReference>
<keyword evidence="15" id="KW-1185">Reference proteome</keyword>
<comment type="catalytic activity">
    <reaction evidence="10 11">
        <text>sulfate + ATP + H(+) = adenosine 5'-phosphosulfate + diphosphate</text>
        <dbReference type="Rhea" id="RHEA:18133"/>
        <dbReference type="ChEBI" id="CHEBI:15378"/>
        <dbReference type="ChEBI" id="CHEBI:16189"/>
        <dbReference type="ChEBI" id="CHEBI:30616"/>
        <dbReference type="ChEBI" id="CHEBI:33019"/>
        <dbReference type="ChEBI" id="CHEBI:58243"/>
        <dbReference type="EC" id="2.7.7.4"/>
    </reaction>
</comment>
<dbReference type="CDD" id="cd04095">
    <property type="entry name" value="CysN_NoDQ_III"/>
    <property type="match status" value="1"/>
</dbReference>
<dbReference type="GO" id="GO:0000103">
    <property type="term" value="P:sulfate assimilation"/>
    <property type="evidence" value="ECO:0007669"/>
    <property type="project" value="UniProtKB-UniRule"/>
</dbReference>
<dbReference type="RefSeq" id="WP_167130694.1">
    <property type="nucleotide sequence ID" value="NZ_JAANCM010000014.1"/>
</dbReference>
<dbReference type="InterPro" id="IPR044138">
    <property type="entry name" value="CysN_II"/>
</dbReference>
<comment type="caution">
    <text evidence="14">The sequence shown here is derived from an EMBL/GenBank/DDBJ whole genome shotgun (WGS) entry which is preliminary data.</text>
</comment>
<dbReference type="InterPro" id="IPR009001">
    <property type="entry name" value="Transl_elong_EF1A/Init_IF2_C"/>
</dbReference>
<dbReference type="PRINTS" id="PR00315">
    <property type="entry name" value="ELONGATNFCT"/>
</dbReference>
<dbReference type="EMBL" id="JAANCM010000014">
    <property type="protein sequence ID" value="NHT78394.1"/>
    <property type="molecule type" value="Genomic_DNA"/>
</dbReference>
<dbReference type="SUPFAM" id="SSF50465">
    <property type="entry name" value="EF-Tu/eEF-1alpha/eIF2-gamma C-terminal domain"/>
    <property type="match status" value="1"/>
</dbReference>
<dbReference type="InterPro" id="IPR011779">
    <property type="entry name" value="SO4_adenylTrfase_lsu"/>
</dbReference>
<dbReference type="HAMAP" id="MF_00062">
    <property type="entry name" value="Sulf_adenylyltr_sub1"/>
    <property type="match status" value="1"/>
</dbReference>
<evidence type="ECO:0000256" key="8">
    <source>
        <dbReference type="ARBA" id="ARBA00023134"/>
    </source>
</evidence>
<dbReference type="Pfam" id="PF22594">
    <property type="entry name" value="GTP-eEF1A_C"/>
    <property type="match status" value="1"/>
</dbReference>
<dbReference type="PANTHER" id="PTHR23115">
    <property type="entry name" value="TRANSLATION FACTOR"/>
    <property type="match status" value="1"/>
</dbReference>
<dbReference type="AlphaFoldDB" id="A0AA44CD06"/>
<keyword evidence="5 11" id="KW-0548">Nucleotidyltransferase</keyword>
<organism evidence="14 15">
    <name type="scientific">Ferranicluibacter rubi</name>
    <dbReference type="NCBI Taxonomy" id="2715133"/>
    <lineage>
        <taxon>Bacteria</taxon>
        <taxon>Pseudomonadati</taxon>
        <taxon>Pseudomonadota</taxon>
        <taxon>Alphaproteobacteria</taxon>
        <taxon>Hyphomicrobiales</taxon>
        <taxon>Rhizobiaceae</taxon>
        <taxon>Ferranicluibacter</taxon>
    </lineage>
</organism>
<feature type="compositionally biased region" description="Polar residues" evidence="12">
    <location>
        <begin position="1"/>
        <end position="44"/>
    </location>
</feature>
<dbReference type="CDD" id="cd04166">
    <property type="entry name" value="CysN_ATPS"/>
    <property type="match status" value="1"/>
</dbReference>
<dbReference type="InterPro" id="IPR031157">
    <property type="entry name" value="G_TR_CS"/>
</dbReference>
<dbReference type="Pfam" id="PF00009">
    <property type="entry name" value="GTP_EFTU"/>
    <property type="match status" value="1"/>
</dbReference>
<evidence type="ECO:0000256" key="1">
    <source>
        <dbReference type="ARBA" id="ARBA00001823"/>
    </source>
</evidence>
<keyword evidence="6 11" id="KW-0547">Nucleotide-binding</keyword>
<dbReference type="Gene3D" id="2.40.30.10">
    <property type="entry name" value="Translation factors"/>
    <property type="match status" value="2"/>
</dbReference>
<evidence type="ECO:0000259" key="13">
    <source>
        <dbReference type="PROSITE" id="PS51722"/>
    </source>
</evidence>
<dbReference type="InterPro" id="IPR041757">
    <property type="entry name" value="CysN_GTP-bd"/>
</dbReference>
<dbReference type="InterPro" id="IPR027417">
    <property type="entry name" value="P-loop_NTPase"/>
</dbReference>
<gene>
    <name evidence="11 14" type="primary">cysN</name>
    <name evidence="14" type="ORF">G8E10_22060</name>
</gene>
<dbReference type="GO" id="GO:0070814">
    <property type="term" value="P:hydrogen sulfide biosynthetic process"/>
    <property type="evidence" value="ECO:0007669"/>
    <property type="project" value="UniProtKB-UniRule"/>
</dbReference>
<dbReference type="Gene3D" id="3.40.50.300">
    <property type="entry name" value="P-loop containing nucleotide triphosphate hydrolases"/>
    <property type="match status" value="1"/>
</dbReference>
<feature type="region of interest" description="Disordered" evidence="12">
    <location>
        <begin position="1"/>
        <end position="50"/>
    </location>
</feature>
<evidence type="ECO:0000256" key="2">
    <source>
        <dbReference type="ARBA" id="ARBA00002357"/>
    </source>
</evidence>
<dbReference type="NCBIfam" id="TIGR02034">
    <property type="entry name" value="CysN"/>
    <property type="match status" value="1"/>
</dbReference>
<protein>
    <recommendedName>
        <fullName evidence="11">Sulfate adenylyltransferase subunit 1</fullName>
        <ecNumber evidence="11">2.7.7.4</ecNumber>
    </recommendedName>
    <alternativeName>
        <fullName evidence="11">ATP-sulfurylase large subunit</fullName>
    </alternativeName>
    <alternativeName>
        <fullName evidence="11">Sulfate adenylate transferase</fullName>
        <shortName evidence="11">SAT</shortName>
    </alternativeName>
</protein>
<evidence type="ECO:0000313" key="15">
    <source>
        <dbReference type="Proteomes" id="UP001155840"/>
    </source>
</evidence>
<dbReference type="SUPFAM" id="SSF52540">
    <property type="entry name" value="P-loop containing nucleoside triphosphate hydrolases"/>
    <property type="match status" value="1"/>
</dbReference>
<dbReference type="InterPro" id="IPR009000">
    <property type="entry name" value="Transl_B-barrel_sf"/>
</dbReference>
<name>A0AA44CD06_9HYPH</name>
<accession>A0AA44CD06</accession>
<comment type="function">
    <text evidence="11">With CysD forms the ATP sulfurylase (ATPS) that catalyzes the adenylation of sulfate producing adenosine 5'-phosphosulfate (APS) and diphosphate, the first enzymatic step in sulfur assimilation pathway. APS synthesis involves the formation of a high-energy phosphoric-sulfuric acid anhydride bond driven by GTP hydrolysis by CysN coupled to ATP hydrolysis by CysD.</text>
</comment>
<comment type="catalytic activity">
    <reaction evidence="1">
        <text>adenosine 5'-phosphosulfate + ATP = 3'-phosphoadenylyl sulfate + ADP + H(+)</text>
        <dbReference type="Rhea" id="RHEA:24152"/>
        <dbReference type="ChEBI" id="CHEBI:15378"/>
        <dbReference type="ChEBI" id="CHEBI:30616"/>
        <dbReference type="ChEBI" id="CHEBI:58243"/>
        <dbReference type="ChEBI" id="CHEBI:58339"/>
        <dbReference type="ChEBI" id="CHEBI:456216"/>
        <dbReference type="EC" id="2.7.1.25"/>
    </reaction>
</comment>
<evidence type="ECO:0000256" key="7">
    <source>
        <dbReference type="ARBA" id="ARBA00022840"/>
    </source>
</evidence>